<evidence type="ECO:0000259" key="1">
    <source>
        <dbReference type="Pfam" id="PF06985"/>
    </source>
</evidence>
<reference evidence="2 3" key="1">
    <citation type="submission" date="2018-06" db="EMBL/GenBank/DDBJ databases">
        <title>Fusarium incarnatum-equiseti species complex species 28.</title>
        <authorList>
            <person name="Gardiner D.M."/>
        </authorList>
    </citation>
    <scope>NUCLEOTIDE SEQUENCE [LARGE SCALE GENOMIC DNA]</scope>
    <source>
        <strain evidence="2 3">FIESC_28</strain>
    </source>
</reference>
<gene>
    <name evidence="2" type="ORF">FIESC28_01661</name>
</gene>
<dbReference type="Gene3D" id="2.40.160.20">
    <property type="match status" value="1"/>
</dbReference>
<dbReference type="InterPro" id="IPR010730">
    <property type="entry name" value="HET"/>
</dbReference>
<feature type="domain" description="Heterokaryon incompatibility" evidence="1">
    <location>
        <begin position="570"/>
        <end position="722"/>
    </location>
</feature>
<dbReference type="PANTHER" id="PTHR24148">
    <property type="entry name" value="ANKYRIN REPEAT DOMAIN-CONTAINING PROTEIN 39 HOMOLOG-RELATED"/>
    <property type="match status" value="1"/>
</dbReference>
<dbReference type="Pfam" id="PF11578">
    <property type="entry name" value="DUF3237"/>
    <property type="match status" value="1"/>
</dbReference>
<dbReference type="Proteomes" id="UP000253153">
    <property type="component" value="Unassembled WGS sequence"/>
</dbReference>
<evidence type="ECO:0000313" key="2">
    <source>
        <dbReference type="EMBL" id="RBR25698.1"/>
    </source>
</evidence>
<dbReference type="GeneID" id="41991107"/>
<evidence type="ECO:0000313" key="3">
    <source>
        <dbReference type="Proteomes" id="UP000253153"/>
    </source>
</evidence>
<dbReference type="InterPro" id="IPR052895">
    <property type="entry name" value="HetReg/Transcr_Mod"/>
</dbReference>
<dbReference type="AlphaFoldDB" id="A0A366S9U5"/>
<comment type="caution">
    <text evidence="2">The sequence shown here is derived from an EMBL/GenBank/DDBJ whole genome shotgun (WGS) entry which is preliminary data.</text>
</comment>
<dbReference type="PANTHER" id="PTHR24148:SF82">
    <property type="entry name" value="HETEROKARYON INCOMPATIBILITY DOMAIN-CONTAINING PROTEIN"/>
    <property type="match status" value="1"/>
</dbReference>
<organism evidence="2 3">
    <name type="scientific">Fusarium coffeatum</name>
    <dbReference type="NCBI Taxonomy" id="231269"/>
    <lineage>
        <taxon>Eukaryota</taxon>
        <taxon>Fungi</taxon>
        <taxon>Dikarya</taxon>
        <taxon>Ascomycota</taxon>
        <taxon>Pezizomycotina</taxon>
        <taxon>Sordariomycetes</taxon>
        <taxon>Hypocreomycetidae</taxon>
        <taxon>Hypocreales</taxon>
        <taxon>Nectriaceae</taxon>
        <taxon>Fusarium</taxon>
        <taxon>Fusarium incarnatum-equiseti species complex</taxon>
    </lineage>
</organism>
<proteinExistence type="predicted"/>
<dbReference type="RefSeq" id="XP_031020289.1">
    <property type="nucleotide sequence ID" value="XM_031155811.1"/>
</dbReference>
<name>A0A366S9U5_9HYPO</name>
<protein>
    <recommendedName>
        <fullName evidence="1">Heterokaryon incompatibility domain-containing protein</fullName>
    </recommendedName>
</protein>
<accession>A0A366S9U5</accession>
<keyword evidence="3" id="KW-1185">Reference proteome</keyword>
<dbReference type="OrthoDB" id="3923077at2759"/>
<dbReference type="Pfam" id="PF06985">
    <property type="entry name" value="HET"/>
    <property type="match status" value="1"/>
</dbReference>
<sequence>MAPSLEHVFTMRLYTSPAKALVIPEAKGNNHRIIAFLTHGNIKGGGFEAELQPGGADWILRDPETNTGHLDVRVQFRSQEGHGFYVYFKGVLQIDEKWMEVFTGGPKAQTLEFGENYWLSAPVLETSHPDFKWVERSEFVVFNSAQGPKNVLNVSTTNGLTRLTDDPFGLRSTILLAGMHFCFQYGNLEPFESTFFYHRVQVIKYINKWISTGSPKPDPRIIRQMVTLSFTELCNGQILLAEAHVSGILAIIESTNRAKGEELSPLRPRSTDEELTNRYFVMAYTYICGLKSLLIGICRHGKSEASLKDYTGKELVQMSYIWHKAEALESWISKLEGIREFPSFLTPLPHGAKLNNADAYNLIQPLRQFTAGVDSLSTGVQSADEGFDTFWRLGNASRMLGAFVRTHLESIYVKKGDSEISRSQRDSFEAPWGAVVTAFLIYSQTILCVTEPVDPRMHKYTVTLFHQDMALYLSESRTPNNPTFILWLSVMGLVGCHTSSRDDENLTIHPSTSFFQTAVRRQNADSKPLLYEPLDFQRQDIRILRLLPGNEGDTIRCALHTTPLTETSDYEALSYHWGDPQVCRVIEVDGMVRNVTVNLFNALRRLRLPQEERRLWVDAICINQNDNSEKSHQVNLMSKIYYWTNRVLLWIGDFSEDKHTGPNIIPEETAKAAFDLIEFLADDKHYNPVDGDQDHDPTEEQFVALARLVRLPWWDRAWTVQEAVLPKDAIMICGTAGLSFERFAEAYDNSLRHDYSGCCRVGDQLLLTFWHALSGLREARRHRVKLFPELEWIYPYAMFKAAGETKAETRDAFSNDALDLRGFIINRAVKIGPVIEDDSNVAETVAIWKRDSNGVYPLGGTFSEAMWRTITTDIYQSHGNRRRIKSDEDPKALFNEALARDGRGFLLSSFGCRGFMAERGIIGVGHPDMEAGDSICIFKGGNMPFILKQVQRDEGVVAYQYIGQAYVYKMMDGEMINESTEWDWITLV</sequence>
<dbReference type="Pfam" id="PF26639">
    <property type="entry name" value="Het-6_barrel"/>
    <property type="match status" value="1"/>
</dbReference>
<dbReference type="EMBL" id="QKXC01000037">
    <property type="protein sequence ID" value="RBR25698.1"/>
    <property type="molecule type" value="Genomic_DNA"/>
</dbReference>